<sequence length="294" mass="32625">MLPPRHQIKGNVRTRCNLARPRCLRVRSLKEAVVCIGLLVVAQLLVALLVYTVYSALPFITQGWLHRNVVARFTGLRYASQNGQDLYLHDRFFRGCTQPGVFVEFGMSDGVTNSNTYFFETQLAWRGLCVEPVLADYQHATVARPGCHVVRAAVLPACSAPSVDISIPASLGRATIAHEGEHKGQNTETVPCTTLQALLEQTGFRHIQLVSIDTEGTELDIMTAFPWHDFVIDVVQVEVITTTPGLLDAMTRFMQGVGYDLDVVLDVTSSMFTVDVVFERTKRVDLLAHRDAPL</sequence>
<keyword evidence="1" id="KW-0812">Transmembrane</keyword>
<evidence type="ECO:0000313" key="3">
    <source>
        <dbReference type="EMBL" id="KAL3796309.1"/>
    </source>
</evidence>
<feature type="transmembrane region" description="Helical" evidence="1">
    <location>
        <begin position="32"/>
        <end position="54"/>
    </location>
</feature>
<dbReference type="AlphaFoldDB" id="A0ABD3Q8M4"/>
<gene>
    <name evidence="3" type="ORF">ACHAW5_003846</name>
</gene>
<dbReference type="EMBL" id="JALLAZ020000389">
    <property type="protein sequence ID" value="KAL3796309.1"/>
    <property type="molecule type" value="Genomic_DNA"/>
</dbReference>
<organism evidence="3 4">
    <name type="scientific">Stephanodiscus triporus</name>
    <dbReference type="NCBI Taxonomy" id="2934178"/>
    <lineage>
        <taxon>Eukaryota</taxon>
        <taxon>Sar</taxon>
        <taxon>Stramenopiles</taxon>
        <taxon>Ochrophyta</taxon>
        <taxon>Bacillariophyta</taxon>
        <taxon>Coscinodiscophyceae</taxon>
        <taxon>Thalassiosirophycidae</taxon>
        <taxon>Stephanodiscales</taxon>
        <taxon>Stephanodiscaceae</taxon>
        <taxon>Stephanodiscus</taxon>
    </lineage>
</organism>
<proteinExistence type="predicted"/>
<dbReference type="InterPro" id="IPR006342">
    <property type="entry name" value="FkbM_mtfrase"/>
</dbReference>
<dbReference type="InterPro" id="IPR053202">
    <property type="entry name" value="EGF_Rcpt_Signaling_Reg"/>
</dbReference>
<accession>A0ABD3Q8M4</accession>
<name>A0ABD3Q8M4_9STRA</name>
<evidence type="ECO:0000313" key="4">
    <source>
        <dbReference type="Proteomes" id="UP001530315"/>
    </source>
</evidence>
<dbReference type="PANTHER" id="PTHR34009">
    <property type="entry name" value="PROTEIN STAR"/>
    <property type="match status" value="1"/>
</dbReference>
<evidence type="ECO:0000259" key="2">
    <source>
        <dbReference type="Pfam" id="PF05050"/>
    </source>
</evidence>
<reference evidence="3 4" key="1">
    <citation type="submission" date="2024-10" db="EMBL/GenBank/DDBJ databases">
        <title>Updated reference genomes for cyclostephanoid diatoms.</title>
        <authorList>
            <person name="Roberts W.R."/>
            <person name="Alverson A.J."/>
        </authorList>
    </citation>
    <scope>NUCLEOTIDE SEQUENCE [LARGE SCALE GENOMIC DNA]</scope>
    <source>
        <strain evidence="3 4">AJA276-08</strain>
    </source>
</reference>
<protein>
    <recommendedName>
        <fullName evidence="2">Methyltransferase FkbM domain-containing protein</fullName>
    </recommendedName>
</protein>
<dbReference type="InterPro" id="IPR029063">
    <property type="entry name" value="SAM-dependent_MTases_sf"/>
</dbReference>
<evidence type="ECO:0000256" key="1">
    <source>
        <dbReference type="SAM" id="Phobius"/>
    </source>
</evidence>
<feature type="domain" description="Methyltransferase FkbM" evidence="2">
    <location>
        <begin position="106"/>
        <end position="260"/>
    </location>
</feature>
<keyword evidence="4" id="KW-1185">Reference proteome</keyword>
<dbReference type="Proteomes" id="UP001530315">
    <property type="component" value="Unassembled WGS sequence"/>
</dbReference>
<dbReference type="SUPFAM" id="SSF53335">
    <property type="entry name" value="S-adenosyl-L-methionine-dependent methyltransferases"/>
    <property type="match status" value="1"/>
</dbReference>
<dbReference type="Pfam" id="PF05050">
    <property type="entry name" value="Methyltransf_21"/>
    <property type="match status" value="1"/>
</dbReference>
<dbReference type="Gene3D" id="3.40.50.150">
    <property type="entry name" value="Vaccinia Virus protein VP39"/>
    <property type="match status" value="1"/>
</dbReference>
<keyword evidence="1" id="KW-0472">Membrane</keyword>
<comment type="caution">
    <text evidence="3">The sequence shown here is derived from an EMBL/GenBank/DDBJ whole genome shotgun (WGS) entry which is preliminary data.</text>
</comment>
<dbReference type="PANTHER" id="PTHR34009:SF2">
    <property type="entry name" value="PROTEIN STAR"/>
    <property type="match status" value="1"/>
</dbReference>
<keyword evidence="1" id="KW-1133">Transmembrane helix</keyword>